<evidence type="ECO:0000256" key="1">
    <source>
        <dbReference type="SAM" id="MobiDB-lite"/>
    </source>
</evidence>
<dbReference type="PANTHER" id="PTHR35335">
    <property type="entry name" value="UPF0716 PROTEIN FXSA"/>
    <property type="match status" value="1"/>
</dbReference>
<protein>
    <submittedName>
        <fullName evidence="3">UPF0716 protein FxsA</fullName>
    </submittedName>
</protein>
<sequence>MPAGLLIFIALLAIPATEIAVFVLVGGVIGVLPTIALVFLTAVIGSVLLRHQGLSLLTRIRSEMDAGRVPGSELGHGAMILAAGVLLLTPGFVTDTIGFLLFVPPVREGIWRFIRSRIAVTVVQPEAGRRPTGGRDGPVVDLNEGEYGPANSESPWSQSPDSSRSQDRIDRPKP</sequence>
<dbReference type="EMBL" id="JAUSUL010000001">
    <property type="protein sequence ID" value="MDQ0313722.1"/>
    <property type="molecule type" value="Genomic_DNA"/>
</dbReference>
<evidence type="ECO:0000256" key="2">
    <source>
        <dbReference type="SAM" id="Phobius"/>
    </source>
</evidence>
<dbReference type="GO" id="GO:0016020">
    <property type="term" value="C:membrane"/>
    <property type="evidence" value="ECO:0007669"/>
    <property type="project" value="InterPro"/>
</dbReference>
<keyword evidence="2" id="KW-0812">Transmembrane</keyword>
<dbReference type="NCBIfam" id="NF008528">
    <property type="entry name" value="PRK11463.1-2"/>
    <property type="match status" value="1"/>
</dbReference>
<feature type="transmembrane region" description="Helical" evidence="2">
    <location>
        <begin position="78"/>
        <end position="103"/>
    </location>
</feature>
<organism evidence="3 4">
    <name type="scientific">Amorphus orientalis</name>
    <dbReference type="NCBI Taxonomy" id="649198"/>
    <lineage>
        <taxon>Bacteria</taxon>
        <taxon>Pseudomonadati</taxon>
        <taxon>Pseudomonadota</taxon>
        <taxon>Alphaproteobacteria</taxon>
        <taxon>Hyphomicrobiales</taxon>
        <taxon>Amorphaceae</taxon>
        <taxon>Amorphus</taxon>
    </lineage>
</organism>
<dbReference type="Pfam" id="PF04186">
    <property type="entry name" value="FxsA"/>
    <property type="match status" value="1"/>
</dbReference>
<keyword evidence="4" id="KW-1185">Reference proteome</keyword>
<comment type="caution">
    <text evidence="3">The sequence shown here is derived from an EMBL/GenBank/DDBJ whole genome shotgun (WGS) entry which is preliminary data.</text>
</comment>
<dbReference type="PANTHER" id="PTHR35335:SF1">
    <property type="entry name" value="UPF0716 PROTEIN FXSA"/>
    <property type="match status" value="1"/>
</dbReference>
<dbReference type="InterPro" id="IPR007313">
    <property type="entry name" value="FxsA"/>
</dbReference>
<feature type="compositionally biased region" description="Low complexity" evidence="1">
    <location>
        <begin position="152"/>
        <end position="163"/>
    </location>
</feature>
<dbReference type="Proteomes" id="UP001229244">
    <property type="component" value="Unassembled WGS sequence"/>
</dbReference>
<name>A0AAE4AR20_9HYPH</name>
<keyword evidence="2" id="KW-0472">Membrane</keyword>
<evidence type="ECO:0000313" key="3">
    <source>
        <dbReference type="EMBL" id="MDQ0313722.1"/>
    </source>
</evidence>
<reference evidence="3" key="1">
    <citation type="submission" date="2023-07" db="EMBL/GenBank/DDBJ databases">
        <title>Genomic Encyclopedia of Type Strains, Phase IV (KMG-IV): sequencing the most valuable type-strain genomes for metagenomic binning, comparative biology and taxonomic classification.</title>
        <authorList>
            <person name="Goeker M."/>
        </authorList>
    </citation>
    <scope>NUCLEOTIDE SEQUENCE</scope>
    <source>
        <strain evidence="3">DSM 21202</strain>
    </source>
</reference>
<dbReference type="RefSeq" id="WP_306883519.1">
    <property type="nucleotide sequence ID" value="NZ_JAUSUL010000001.1"/>
</dbReference>
<feature type="transmembrane region" description="Helical" evidence="2">
    <location>
        <begin position="29"/>
        <end position="49"/>
    </location>
</feature>
<feature type="compositionally biased region" description="Basic and acidic residues" evidence="1">
    <location>
        <begin position="164"/>
        <end position="174"/>
    </location>
</feature>
<accession>A0AAE4AR20</accession>
<evidence type="ECO:0000313" key="4">
    <source>
        <dbReference type="Proteomes" id="UP001229244"/>
    </source>
</evidence>
<keyword evidence="2" id="KW-1133">Transmembrane helix</keyword>
<gene>
    <name evidence="3" type="ORF">J2S73_000159</name>
</gene>
<proteinExistence type="predicted"/>
<dbReference type="AlphaFoldDB" id="A0AAE4AR20"/>
<feature type="region of interest" description="Disordered" evidence="1">
    <location>
        <begin position="127"/>
        <end position="174"/>
    </location>
</feature>